<dbReference type="Proteomes" id="UP000315037">
    <property type="component" value="Unassembled WGS sequence"/>
</dbReference>
<keyword evidence="1" id="KW-0812">Transmembrane</keyword>
<feature type="transmembrane region" description="Helical" evidence="1">
    <location>
        <begin position="64"/>
        <end position="86"/>
    </location>
</feature>
<dbReference type="RefSeq" id="WP_141451522.1">
    <property type="nucleotide sequence ID" value="NZ_CP038143.1"/>
</dbReference>
<dbReference type="AlphaFoldDB" id="A0A506ULM0"/>
<dbReference type="OrthoDB" id="7275975at2"/>
<dbReference type="EMBL" id="SORZ01000002">
    <property type="protein sequence ID" value="TPW34229.1"/>
    <property type="molecule type" value="Genomic_DNA"/>
</dbReference>
<organism evidence="2 3">
    <name type="scientific">Oecophyllibacter saccharovorans</name>
    <dbReference type="NCBI Taxonomy" id="2558360"/>
    <lineage>
        <taxon>Bacteria</taxon>
        <taxon>Pseudomonadati</taxon>
        <taxon>Pseudomonadota</taxon>
        <taxon>Alphaproteobacteria</taxon>
        <taxon>Acetobacterales</taxon>
        <taxon>Acetobacteraceae</taxon>
        <taxon>Oecophyllibacter</taxon>
    </lineage>
</organism>
<keyword evidence="3" id="KW-1185">Reference proteome</keyword>
<proteinExistence type="predicted"/>
<accession>A0A506ULM0</accession>
<keyword evidence="1" id="KW-0472">Membrane</keyword>
<gene>
    <name evidence="2" type="ORF">E3202_06885</name>
</gene>
<name>A0A506ULM0_9PROT</name>
<reference evidence="2 3" key="1">
    <citation type="submission" date="2019-03" db="EMBL/GenBank/DDBJ databases">
        <title>The complete genome sequence of Neokomagataea sp. Jb2 NBRC113641.</title>
        <authorList>
            <person name="Chua K.-O."/>
            <person name="Chan K.-G."/>
            <person name="See-Too W.-S."/>
        </authorList>
    </citation>
    <scope>NUCLEOTIDE SEQUENCE [LARGE SCALE GENOMIC DNA]</scope>
    <source>
        <strain evidence="2 3">Jb2</strain>
    </source>
</reference>
<sequence length="148" mass="16198">MTNLIELAQEACVAQGQVLTLAARRHGVRLALLIAAALFLFFAILSLHGVFWAFFLVVCHMGPLWAALSVLGLDVLIALILGLLALRTRRPTVLEEKSVVTRNQCVQELKQSFAVTTLIALICGPLGRFIGHRALGVLQGFFKHGKRK</sequence>
<keyword evidence="1" id="KW-1133">Transmembrane helix</keyword>
<comment type="caution">
    <text evidence="2">The sequence shown here is derived from an EMBL/GenBank/DDBJ whole genome shotgun (WGS) entry which is preliminary data.</text>
</comment>
<feature type="transmembrane region" description="Helical" evidence="1">
    <location>
        <begin position="30"/>
        <end position="58"/>
    </location>
</feature>
<evidence type="ECO:0000313" key="3">
    <source>
        <dbReference type="Proteomes" id="UP000315037"/>
    </source>
</evidence>
<protein>
    <recommendedName>
        <fullName evidence="4">Phage holin family protein</fullName>
    </recommendedName>
</protein>
<evidence type="ECO:0000256" key="1">
    <source>
        <dbReference type="SAM" id="Phobius"/>
    </source>
</evidence>
<evidence type="ECO:0000313" key="2">
    <source>
        <dbReference type="EMBL" id="TPW34229.1"/>
    </source>
</evidence>
<evidence type="ECO:0008006" key="4">
    <source>
        <dbReference type="Google" id="ProtNLM"/>
    </source>
</evidence>